<dbReference type="AlphaFoldDB" id="A0A8S1XLH4"/>
<dbReference type="InterPro" id="IPR001680">
    <property type="entry name" value="WD40_rpt"/>
</dbReference>
<dbReference type="PANTHER" id="PTHR19920:SF0">
    <property type="entry name" value="CYTOSOLIC IRON-SULFUR PROTEIN ASSEMBLY PROTEIN CIAO1-RELATED"/>
    <property type="match status" value="1"/>
</dbReference>
<keyword evidence="1" id="KW-0853">WD repeat</keyword>
<protein>
    <recommendedName>
        <fullName evidence="4">WD40-repeat-containing domain</fullName>
    </recommendedName>
</protein>
<dbReference type="OMA" id="IWALIIN"/>
<dbReference type="GO" id="GO:0016226">
    <property type="term" value="P:iron-sulfur cluster assembly"/>
    <property type="evidence" value="ECO:0007669"/>
    <property type="project" value="TreeGrafter"/>
</dbReference>
<dbReference type="PROSITE" id="PS50294">
    <property type="entry name" value="WD_REPEATS_REGION"/>
    <property type="match status" value="1"/>
</dbReference>
<dbReference type="FunFam" id="2.130.10.10:FF:001434">
    <property type="entry name" value="Uncharacterized protein"/>
    <property type="match status" value="1"/>
</dbReference>
<gene>
    <name evidence="2" type="ORF">POCTA_138.1.T1260008</name>
</gene>
<dbReference type="PANTHER" id="PTHR19920">
    <property type="entry name" value="WD40 PROTEIN CIAO1"/>
    <property type="match status" value="1"/>
</dbReference>
<dbReference type="Proteomes" id="UP000683925">
    <property type="component" value="Unassembled WGS sequence"/>
</dbReference>
<accession>A0A8S1XLH4</accession>
<evidence type="ECO:0000256" key="1">
    <source>
        <dbReference type="PROSITE-ProRule" id="PRU00221"/>
    </source>
</evidence>
<evidence type="ECO:0000313" key="2">
    <source>
        <dbReference type="EMBL" id="CAD8201993.1"/>
    </source>
</evidence>
<evidence type="ECO:0008006" key="4">
    <source>
        <dbReference type="Google" id="ProtNLM"/>
    </source>
</evidence>
<dbReference type="EMBL" id="CAJJDP010000126">
    <property type="protein sequence ID" value="CAD8201993.1"/>
    <property type="molecule type" value="Genomic_DNA"/>
</dbReference>
<dbReference type="SMART" id="SM00320">
    <property type="entry name" value="WD40"/>
    <property type="match status" value="4"/>
</dbReference>
<dbReference type="OrthoDB" id="284782at2759"/>
<dbReference type="PROSITE" id="PS50082">
    <property type="entry name" value="WD_REPEATS_2"/>
    <property type="match status" value="1"/>
</dbReference>
<evidence type="ECO:0000313" key="3">
    <source>
        <dbReference type="Proteomes" id="UP000683925"/>
    </source>
</evidence>
<proteinExistence type="predicted"/>
<organism evidence="2 3">
    <name type="scientific">Paramecium octaurelia</name>
    <dbReference type="NCBI Taxonomy" id="43137"/>
    <lineage>
        <taxon>Eukaryota</taxon>
        <taxon>Sar</taxon>
        <taxon>Alveolata</taxon>
        <taxon>Ciliophora</taxon>
        <taxon>Intramacronucleata</taxon>
        <taxon>Oligohymenophorea</taxon>
        <taxon>Peniculida</taxon>
        <taxon>Parameciidae</taxon>
        <taxon>Paramecium</taxon>
    </lineage>
</organism>
<reference evidence="2" key="1">
    <citation type="submission" date="2021-01" db="EMBL/GenBank/DDBJ databases">
        <authorList>
            <consortium name="Genoscope - CEA"/>
            <person name="William W."/>
        </authorList>
    </citation>
    <scope>NUCLEOTIDE SEQUENCE</scope>
</reference>
<feature type="repeat" description="WD" evidence="1">
    <location>
        <begin position="110"/>
        <end position="141"/>
    </location>
</feature>
<sequence>MQTQQTLFKPFNYELITKGDPIKQDQWSYALAFNVDCSILVAGCSYSIRVFEVKNGTLEEIQVLNEHTGYVNTLNFFKKTPLQFISSDADSNIILWKSINNKEWKCQQKLLGHTSSIWALIINKEEDLIISSGLDKSIKFWTQQNQEWICFQTIDEGINSHVYSLSLNESQTQLISCNGDSTIFIIEQQKQNVWQVTQKLKTTQAGYRVCFINDKIFSFQPKAGEHLEVYEKNENGEFAKLTDVAVQGGNSYCRFLFPQQFINQKSLLISKNGSYLNFIRYYQNNNQTNEFNVEQSIDFGSDTIGYLYGHASDDGQYLAIWNGQSLEFQIYQYKENEQ</sequence>
<dbReference type="Pfam" id="PF00400">
    <property type="entry name" value="WD40"/>
    <property type="match status" value="2"/>
</dbReference>
<keyword evidence="3" id="KW-1185">Reference proteome</keyword>
<comment type="caution">
    <text evidence="2">The sequence shown here is derived from an EMBL/GenBank/DDBJ whole genome shotgun (WGS) entry which is preliminary data.</text>
</comment>
<name>A0A8S1XLH4_PAROT</name>
<dbReference type="GO" id="GO:0097361">
    <property type="term" value="C:cytosolic [4Fe-4S] assembly targeting complex"/>
    <property type="evidence" value="ECO:0007669"/>
    <property type="project" value="TreeGrafter"/>
</dbReference>